<dbReference type="InterPro" id="IPR002145">
    <property type="entry name" value="CopG"/>
</dbReference>
<protein>
    <submittedName>
        <fullName evidence="2">CopG family transcriptional regulator</fullName>
    </submittedName>
</protein>
<dbReference type="InterPro" id="IPR010985">
    <property type="entry name" value="Ribbon_hlx_hlx"/>
</dbReference>
<dbReference type="SUPFAM" id="SSF47598">
    <property type="entry name" value="Ribbon-helix-helix"/>
    <property type="match status" value="1"/>
</dbReference>
<proteinExistence type="predicted"/>
<feature type="domain" description="Ribbon-helix-helix protein CopG" evidence="1">
    <location>
        <begin position="13"/>
        <end position="51"/>
    </location>
</feature>
<reference evidence="3" key="1">
    <citation type="journal article" date="2019" name="Int. J. Syst. Evol. Microbiol.">
        <title>The Global Catalogue of Microorganisms (GCM) 10K type strain sequencing project: providing services to taxonomists for standard genome sequencing and annotation.</title>
        <authorList>
            <consortium name="The Broad Institute Genomics Platform"/>
            <consortium name="The Broad Institute Genome Sequencing Center for Infectious Disease"/>
            <person name="Wu L."/>
            <person name="Ma J."/>
        </authorList>
    </citation>
    <scope>NUCLEOTIDE SEQUENCE [LARGE SCALE GENOMIC DNA]</scope>
    <source>
        <strain evidence="3">NBRC 106593</strain>
    </source>
</reference>
<dbReference type="CDD" id="cd21631">
    <property type="entry name" value="RHH_CopG_NikR-like"/>
    <property type="match status" value="1"/>
</dbReference>
<keyword evidence="3" id="KW-1185">Reference proteome</keyword>
<dbReference type="Gene3D" id="1.10.1220.10">
    <property type="entry name" value="Met repressor-like"/>
    <property type="match status" value="1"/>
</dbReference>
<dbReference type="Pfam" id="PF01402">
    <property type="entry name" value="RHH_1"/>
    <property type="match status" value="1"/>
</dbReference>
<accession>A0ABW2AWV1</accession>
<dbReference type="InterPro" id="IPR013321">
    <property type="entry name" value="Arc_rbn_hlx_hlx"/>
</dbReference>
<sequence>MSSERAAADGKVQFNVYLPKSLVTQVKHRAIDEGTSLSAMVEAALRSYLAEGEPK</sequence>
<dbReference type="EMBL" id="JBHSWJ010000002">
    <property type="protein sequence ID" value="MFC6715597.1"/>
    <property type="molecule type" value="Genomic_DNA"/>
</dbReference>
<evidence type="ECO:0000259" key="1">
    <source>
        <dbReference type="Pfam" id="PF01402"/>
    </source>
</evidence>
<evidence type="ECO:0000313" key="3">
    <source>
        <dbReference type="Proteomes" id="UP001596356"/>
    </source>
</evidence>
<evidence type="ECO:0000313" key="2">
    <source>
        <dbReference type="EMBL" id="MFC6715597.1"/>
    </source>
</evidence>
<dbReference type="RefSeq" id="WP_377824824.1">
    <property type="nucleotide sequence ID" value="NZ_JBHSWJ010000002.1"/>
</dbReference>
<gene>
    <name evidence="2" type="ORF">ACFQBT_17935</name>
</gene>
<comment type="caution">
    <text evidence="2">The sequence shown here is derived from an EMBL/GenBank/DDBJ whole genome shotgun (WGS) entry which is preliminary data.</text>
</comment>
<dbReference type="Proteomes" id="UP001596356">
    <property type="component" value="Unassembled WGS sequence"/>
</dbReference>
<organism evidence="2 3">
    <name type="scientific">Branchiibius cervicis</name>
    <dbReference type="NCBI Taxonomy" id="908252"/>
    <lineage>
        <taxon>Bacteria</taxon>
        <taxon>Bacillati</taxon>
        <taxon>Actinomycetota</taxon>
        <taxon>Actinomycetes</taxon>
        <taxon>Micrococcales</taxon>
        <taxon>Dermacoccaceae</taxon>
        <taxon>Branchiibius</taxon>
    </lineage>
</organism>
<name>A0ABW2AWV1_9MICO</name>